<proteinExistence type="predicted"/>
<evidence type="ECO:0000313" key="2">
    <source>
        <dbReference type="EMBL" id="WCO66323.1"/>
    </source>
</evidence>
<feature type="transmembrane region" description="Helical" evidence="1">
    <location>
        <begin position="12"/>
        <end position="31"/>
    </location>
</feature>
<evidence type="ECO:0000256" key="1">
    <source>
        <dbReference type="SAM" id="Phobius"/>
    </source>
</evidence>
<keyword evidence="1" id="KW-0472">Membrane</keyword>
<protein>
    <submittedName>
        <fullName evidence="2">Isoprenylcysteine carboxylmethyltransferase family protein</fullName>
    </submittedName>
</protein>
<keyword evidence="3" id="KW-1185">Reference proteome</keyword>
<feature type="transmembrane region" description="Helical" evidence="1">
    <location>
        <begin position="94"/>
        <end position="125"/>
    </location>
</feature>
<dbReference type="Proteomes" id="UP001216390">
    <property type="component" value="Chromosome"/>
</dbReference>
<dbReference type="PANTHER" id="PTHR43847:SF1">
    <property type="entry name" value="BLL3993 PROTEIN"/>
    <property type="match status" value="1"/>
</dbReference>
<organism evidence="2 3">
    <name type="scientific">Iamia majanohamensis</name>
    <dbReference type="NCBI Taxonomy" id="467976"/>
    <lineage>
        <taxon>Bacteria</taxon>
        <taxon>Bacillati</taxon>
        <taxon>Actinomycetota</taxon>
        <taxon>Acidimicrobiia</taxon>
        <taxon>Acidimicrobiales</taxon>
        <taxon>Iamiaceae</taxon>
        <taxon>Iamia</taxon>
    </lineage>
</organism>
<evidence type="ECO:0000313" key="3">
    <source>
        <dbReference type="Proteomes" id="UP001216390"/>
    </source>
</evidence>
<dbReference type="Gene3D" id="1.20.120.1630">
    <property type="match status" value="1"/>
</dbReference>
<keyword evidence="1" id="KW-1133">Transmembrane helix</keyword>
<sequence length="173" mass="18182">MFATSTTAPERARSWAYVIAQLALLILLATLPGGDTWSVPPSASALGDVARLAGLVLLAAGLVSLGRSLSPFPAPSQLAVLKTRGAYALVRHPIYSGLILLAAVWAATSGSLFTVTVASALALLLDHKARWEEQRLLRHFDGYADYAARVGRLVPLIGRLDLDSPPAGASADR</sequence>
<keyword evidence="1" id="KW-0812">Transmembrane</keyword>
<gene>
    <name evidence="2" type="ORF">PO878_17625</name>
</gene>
<dbReference type="AlphaFoldDB" id="A0AAF0BUQ4"/>
<accession>A0AAF0BUQ4</accession>
<dbReference type="RefSeq" id="WP_272735846.1">
    <property type="nucleotide sequence ID" value="NZ_CP116942.1"/>
</dbReference>
<name>A0AAF0BUQ4_9ACTN</name>
<dbReference type="PANTHER" id="PTHR43847">
    <property type="entry name" value="BLL3993 PROTEIN"/>
    <property type="match status" value="1"/>
</dbReference>
<dbReference type="InterPro" id="IPR052527">
    <property type="entry name" value="Metal_cation-efflux_comp"/>
</dbReference>
<dbReference type="EMBL" id="CP116942">
    <property type="protein sequence ID" value="WCO66323.1"/>
    <property type="molecule type" value="Genomic_DNA"/>
</dbReference>
<dbReference type="KEGG" id="ima:PO878_17625"/>
<reference evidence="2" key="1">
    <citation type="submission" date="2023-01" db="EMBL/GenBank/DDBJ databases">
        <title>The diversity of Class Acidimicrobiia in South China Sea sediment environments and the proposal of Iamia marina sp. nov., a novel species of the genus Iamia.</title>
        <authorList>
            <person name="He Y."/>
            <person name="Tian X."/>
        </authorList>
    </citation>
    <scope>NUCLEOTIDE SEQUENCE</scope>
    <source>
        <strain evidence="2">DSM 19957</strain>
    </source>
</reference>